<dbReference type="SUPFAM" id="SSF53335">
    <property type="entry name" value="S-adenosyl-L-methionine-dependent methyltransferases"/>
    <property type="match status" value="1"/>
</dbReference>
<dbReference type="InterPro" id="IPR029063">
    <property type="entry name" value="SAM-dependent_MTases_sf"/>
</dbReference>
<dbReference type="Proteomes" id="UP000762676">
    <property type="component" value="Unassembled WGS sequence"/>
</dbReference>
<accession>A0AAV4FCC1</accession>
<evidence type="ECO:0000313" key="1">
    <source>
        <dbReference type="EMBL" id="GFR70526.1"/>
    </source>
</evidence>
<organism evidence="1 2">
    <name type="scientific">Elysia marginata</name>
    <dbReference type="NCBI Taxonomy" id="1093978"/>
    <lineage>
        <taxon>Eukaryota</taxon>
        <taxon>Metazoa</taxon>
        <taxon>Spiralia</taxon>
        <taxon>Lophotrochozoa</taxon>
        <taxon>Mollusca</taxon>
        <taxon>Gastropoda</taxon>
        <taxon>Heterobranchia</taxon>
        <taxon>Euthyneura</taxon>
        <taxon>Panpulmonata</taxon>
        <taxon>Sacoglossa</taxon>
        <taxon>Placobranchoidea</taxon>
        <taxon>Plakobranchidae</taxon>
        <taxon>Elysia</taxon>
    </lineage>
</organism>
<reference evidence="1 2" key="1">
    <citation type="journal article" date="2021" name="Elife">
        <title>Chloroplast acquisition without the gene transfer in kleptoplastic sea slugs, Plakobranchus ocellatus.</title>
        <authorList>
            <person name="Maeda T."/>
            <person name="Takahashi S."/>
            <person name="Yoshida T."/>
            <person name="Shimamura S."/>
            <person name="Takaki Y."/>
            <person name="Nagai Y."/>
            <person name="Toyoda A."/>
            <person name="Suzuki Y."/>
            <person name="Arimoto A."/>
            <person name="Ishii H."/>
            <person name="Satoh N."/>
            <person name="Nishiyama T."/>
            <person name="Hasebe M."/>
            <person name="Maruyama T."/>
            <person name="Minagawa J."/>
            <person name="Obokata J."/>
            <person name="Shigenobu S."/>
        </authorList>
    </citation>
    <scope>NUCLEOTIDE SEQUENCE [LARGE SCALE GENOMIC DNA]</scope>
</reference>
<dbReference type="PANTHER" id="PTHR14614:SF44">
    <property type="entry name" value="PROTEIN N-LYSINE METHYLTRANSFERASE METTL21D"/>
    <property type="match status" value="1"/>
</dbReference>
<protein>
    <submittedName>
        <fullName evidence="1">Protein-lysine methyltransferase METTL21D-like</fullName>
    </submittedName>
</protein>
<evidence type="ECO:0000313" key="2">
    <source>
        <dbReference type="Proteomes" id="UP000762676"/>
    </source>
</evidence>
<sequence length="222" mass="24410">MAVDLSKLYGRHFELSSGVELTFLQSETGDVGCVVWDAALALCGYLDHCQEKGCFKWNQQAVLELGAGTGAVGVVAATLGANSVVTDLPELVPLMQHNIDKNKEKLIGSCQAVPLSWGDTDQIKHIKEMLVPAGLDYILVADCVYYEESVKQLVDTIACLSSSKTTVLCSYEERELGNKEALQSQFFKLISEHFSISEIPLSEHHPQLRSPDIHILRFTPKS</sequence>
<comment type="caution">
    <text evidence="1">The sequence shown here is derived from an EMBL/GenBank/DDBJ whole genome shotgun (WGS) entry which is preliminary data.</text>
</comment>
<dbReference type="Pfam" id="PF10294">
    <property type="entry name" value="Methyltransf_16"/>
    <property type="match status" value="1"/>
</dbReference>
<dbReference type="GO" id="GO:0032991">
    <property type="term" value="C:protein-containing complex"/>
    <property type="evidence" value="ECO:0007669"/>
    <property type="project" value="TreeGrafter"/>
</dbReference>
<dbReference type="GO" id="GO:0032259">
    <property type="term" value="P:methylation"/>
    <property type="evidence" value="ECO:0007669"/>
    <property type="project" value="UniProtKB-KW"/>
</dbReference>
<dbReference type="AlphaFoldDB" id="A0AAV4FCC1"/>
<keyword evidence="1" id="KW-0489">Methyltransferase</keyword>
<gene>
    <name evidence="1" type="ORF">ElyMa_002074500</name>
</gene>
<name>A0AAV4FCC1_9GAST</name>
<dbReference type="InterPro" id="IPR019410">
    <property type="entry name" value="Methyltransf_16"/>
</dbReference>
<proteinExistence type="predicted"/>
<keyword evidence="1" id="KW-0808">Transferase</keyword>
<dbReference type="EMBL" id="BMAT01004221">
    <property type="protein sequence ID" value="GFR70526.1"/>
    <property type="molecule type" value="Genomic_DNA"/>
</dbReference>
<dbReference type="PANTHER" id="PTHR14614">
    <property type="entry name" value="HEPATOCELLULAR CARCINOMA-ASSOCIATED ANTIGEN"/>
    <property type="match status" value="1"/>
</dbReference>
<dbReference type="Gene3D" id="3.40.50.150">
    <property type="entry name" value="Vaccinia Virus protein VP39"/>
    <property type="match status" value="1"/>
</dbReference>
<dbReference type="GO" id="GO:0008168">
    <property type="term" value="F:methyltransferase activity"/>
    <property type="evidence" value="ECO:0007669"/>
    <property type="project" value="UniProtKB-KW"/>
</dbReference>
<keyword evidence="2" id="KW-1185">Reference proteome</keyword>
<dbReference type="GO" id="GO:0005829">
    <property type="term" value="C:cytosol"/>
    <property type="evidence" value="ECO:0007669"/>
    <property type="project" value="TreeGrafter"/>
</dbReference>